<keyword evidence="1" id="KW-0472">Membrane</keyword>
<dbReference type="PANTHER" id="PTHR38033:SF1">
    <property type="entry name" value="DOTU FAMILY TYPE IV_VI SECRETION SYSTEM PROTEIN"/>
    <property type="match status" value="1"/>
</dbReference>
<protein>
    <recommendedName>
        <fullName evidence="2">Type IV / VI secretion system DotU domain-containing protein</fullName>
    </recommendedName>
</protein>
<gene>
    <name evidence="3" type="ORF">BZK31_24270</name>
</gene>
<proteinExistence type="predicted"/>
<keyword evidence="4" id="KW-1185">Reference proteome</keyword>
<dbReference type="PANTHER" id="PTHR38033">
    <property type="entry name" value="MEMBRANE PROTEIN-RELATED"/>
    <property type="match status" value="1"/>
</dbReference>
<dbReference type="Pfam" id="PF09850">
    <property type="entry name" value="DotU"/>
    <property type="match status" value="1"/>
</dbReference>
<name>A0A1X0MZZ5_9PSED</name>
<dbReference type="NCBIfam" id="NF038228">
    <property type="entry name" value="IcmH_DotU_IVB"/>
    <property type="match status" value="1"/>
</dbReference>
<feature type="domain" description="Type IV / VI secretion system DotU" evidence="2">
    <location>
        <begin position="64"/>
        <end position="266"/>
    </location>
</feature>
<dbReference type="Proteomes" id="UP000192815">
    <property type="component" value="Unassembled WGS sequence"/>
</dbReference>
<dbReference type="Gene3D" id="1.25.40.590">
    <property type="entry name" value="Type IV / VI secretion system, DotU"/>
    <property type="match status" value="1"/>
</dbReference>
<dbReference type="EMBL" id="MUIO01000110">
    <property type="protein sequence ID" value="ORC55775.1"/>
    <property type="molecule type" value="Genomic_DNA"/>
</dbReference>
<organism evidence="3 4">
    <name type="scientific">Pseudomonas floridensis</name>
    <dbReference type="NCBI Taxonomy" id="1958950"/>
    <lineage>
        <taxon>Bacteria</taxon>
        <taxon>Pseudomonadati</taxon>
        <taxon>Pseudomonadota</taxon>
        <taxon>Gammaproteobacteria</taxon>
        <taxon>Pseudomonadales</taxon>
        <taxon>Pseudomonadaceae</taxon>
        <taxon>Pseudomonas</taxon>
    </lineage>
</organism>
<evidence type="ECO:0000313" key="4">
    <source>
        <dbReference type="Proteomes" id="UP000192815"/>
    </source>
</evidence>
<dbReference type="STRING" id="1958950.BZK31_24270"/>
<dbReference type="InterPro" id="IPR038522">
    <property type="entry name" value="T4/T6SS_DotU_sf"/>
</dbReference>
<reference evidence="4" key="1">
    <citation type="submission" date="2017-02" db="EMBL/GenBank/DDBJ databases">
        <title>Pseudomonas floridae sp. nov., a novel pathogenic bacterial species isolated from tomato.</title>
        <authorList>
            <person name="Timilsina S."/>
            <person name="Vallad G.E."/>
            <person name="Jones J.B."/>
        </authorList>
    </citation>
    <scope>NUCLEOTIDE SEQUENCE [LARGE SCALE GENOMIC DNA]</scope>
    <source>
        <strain evidence="4">GEV388</strain>
    </source>
</reference>
<dbReference type="NCBIfam" id="TIGR03349">
    <property type="entry name" value="IV_VI_DotU"/>
    <property type="match status" value="1"/>
</dbReference>
<feature type="transmembrane region" description="Helical" evidence="1">
    <location>
        <begin position="246"/>
        <end position="268"/>
    </location>
</feature>
<dbReference type="InterPro" id="IPR017732">
    <property type="entry name" value="T4/T6SS_DotU"/>
</dbReference>
<dbReference type="AlphaFoldDB" id="A0A1X0MZZ5"/>
<keyword evidence="1" id="KW-1133">Transmembrane helix</keyword>
<evidence type="ECO:0000313" key="3">
    <source>
        <dbReference type="EMBL" id="ORC55775.1"/>
    </source>
</evidence>
<sequence length="297" mass="33801">MDRLPNMQTDRDDLTVLHGKRSGDRFYERLTRTADPHPFERLQERLAYSASLAPETRPDIHINPLVAAASELIGQLSRLNTAPAVGDVRPLNRQLIEQVKQFEVHAMHQAIEHDQMLAARYVLCTVLDEAVLTTPWGNTSDWSTMSLLSHFHKETFGGEKFFQLLDRLGSNPLRHLHMLELMYLCLALGFEGKYRVDHRGGDELEGIRDGLHRQIRQLRGDVPLTLSPHWHGSSETGVQQPRLVPLWLVAMFTLMTLTVMYSGFAWVLGKQRETVLKPYQSVGSATLEPQPKNRKAP</sequence>
<keyword evidence="1" id="KW-0812">Transmembrane</keyword>
<accession>A0A1X0MZZ5</accession>
<comment type="caution">
    <text evidence="3">The sequence shown here is derived from an EMBL/GenBank/DDBJ whole genome shotgun (WGS) entry which is preliminary data.</text>
</comment>
<evidence type="ECO:0000259" key="2">
    <source>
        <dbReference type="Pfam" id="PF09850"/>
    </source>
</evidence>
<evidence type="ECO:0000256" key="1">
    <source>
        <dbReference type="SAM" id="Phobius"/>
    </source>
</evidence>